<name>A0A5E7B8N7_PSEFL</name>
<gene>
    <name evidence="12" type="primary">tgs4</name>
    <name evidence="12" type="ORF">PS691_01171</name>
</gene>
<evidence type="ECO:0000256" key="9">
    <source>
        <dbReference type="SAM" id="MobiDB-lite"/>
    </source>
</evidence>
<dbReference type="GO" id="GO:0001666">
    <property type="term" value="P:response to hypoxia"/>
    <property type="evidence" value="ECO:0007669"/>
    <property type="project" value="TreeGrafter"/>
</dbReference>
<dbReference type="PANTHER" id="PTHR31650:SF1">
    <property type="entry name" value="WAX ESTER SYNTHASE_DIACYLGLYCEROL ACYLTRANSFERASE 4-RELATED"/>
    <property type="match status" value="1"/>
</dbReference>
<dbReference type="RefSeq" id="WP_191624219.1">
    <property type="nucleotide sequence ID" value="NZ_CABVHQ010000008.1"/>
</dbReference>
<sequence>MNMTLLDMSWFPLESKAIPVHGGFLHVFTPPPGARADYSRRLLATMKKRAIGAPFNLRPRLRLSGLPYWQEVEVDLAQHLVELRLPAPGNDQQLRDAAAQAIQEPLSWSLPLWRCHWIEGLQGGRFAFLLVAHHSQWDGMAIFRLMSESMSQSAQRKTFRAPWQGVSTWMQQVSPDKESKARRPSALRRALGTVFGAVGAATDMGKAYSRQNLRLITGKGGIALPLAAPETRLERNGSGERTYGLVRLPLTRVKALARMTRCSFNDVMTTVIDAAYTRYLDELDITASKPLVAMVPMALKTAGAGNQISGALVRLGAPRSDVRTRLSTIHGAMSTAKREIGAMSPAGAKLYAMIKMGIAAFPDMLHIGERLPATANLLISNPYGVPHPLHLNGSRLDYFVPMMGPSLGARLMVGIWTYADETFMSLTSIRSVVPDVERLAWLVQQAFDELEREFGDEPNQLSPVPVKAARNKPGARTRRPAVRNVGA</sequence>
<dbReference type="GO" id="GO:0019432">
    <property type="term" value="P:triglyceride biosynthetic process"/>
    <property type="evidence" value="ECO:0007669"/>
    <property type="project" value="UniProtKB-UniPathway"/>
</dbReference>
<proteinExistence type="inferred from homology"/>
<comment type="similarity">
    <text evidence="3">Belongs to the long-chain O-acyltransferase family.</text>
</comment>
<dbReference type="EC" id="2.3.1.20" evidence="4"/>
<dbReference type="GO" id="GO:0071731">
    <property type="term" value="P:response to nitric oxide"/>
    <property type="evidence" value="ECO:0007669"/>
    <property type="project" value="TreeGrafter"/>
</dbReference>
<evidence type="ECO:0000256" key="4">
    <source>
        <dbReference type="ARBA" id="ARBA00013244"/>
    </source>
</evidence>
<keyword evidence="7 12" id="KW-0012">Acyltransferase</keyword>
<evidence type="ECO:0000256" key="8">
    <source>
        <dbReference type="ARBA" id="ARBA00048109"/>
    </source>
</evidence>
<feature type="domain" description="O-acyltransferase WSD1-like N-terminal" evidence="10">
    <location>
        <begin position="4"/>
        <end position="268"/>
    </location>
</feature>
<reference evidence="12 13" key="1">
    <citation type="submission" date="2019-09" db="EMBL/GenBank/DDBJ databases">
        <authorList>
            <person name="Chandra G."/>
            <person name="Truman W A."/>
        </authorList>
    </citation>
    <scope>NUCLEOTIDE SEQUENCE [LARGE SCALE GENOMIC DNA]</scope>
    <source>
        <strain evidence="12">PS691</strain>
    </source>
</reference>
<feature type="compositionally biased region" description="Basic residues" evidence="9">
    <location>
        <begin position="469"/>
        <end position="481"/>
    </location>
</feature>
<dbReference type="InterPro" id="IPR045034">
    <property type="entry name" value="O-acyltransferase_WSD1-like"/>
</dbReference>
<comment type="catalytic activity">
    <reaction evidence="8">
        <text>an acyl-CoA + a 1,2-diacyl-sn-glycerol = a triacyl-sn-glycerol + CoA</text>
        <dbReference type="Rhea" id="RHEA:10868"/>
        <dbReference type="ChEBI" id="CHEBI:17815"/>
        <dbReference type="ChEBI" id="CHEBI:57287"/>
        <dbReference type="ChEBI" id="CHEBI:58342"/>
        <dbReference type="ChEBI" id="CHEBI:64615"/>
        <dbReference type="EC" id="2.3.1.20"/>
    </reaction>
</comment>
<evidence type="ECO:0000313" key="12">
    <source>
        <dbReference type="EMBL" id="VVN82123.1"/>
    </source>
</evidence>
<keyword evidence="5 12" id="KW-0808">Transferase</keyword>
<dbReference type="GO" id="GO:0004144">
    <property type="term" value="F:diacylglycerol O-acyltransferase activity"/>
    <property type="evidence" value="ECO:0007669"/>
    <property type="project" value="UniProtKB-EC"/>
</dbReference>
<protein>
    <recommendedName>
        <fullName evidence="4">diacylglycerol O-acyltransferase</fullName>
        <ecNumber evidence="4">2.3.1.20</ecNumber>
    </recommendedName>
</protein>
<dbReference type="Pfam" id="PF06974">
    <property type="entry name" value="WS_DGAT_C"/>
    <property type="match status" value="1"/>
</dbReference>
<organism evidence="12 13">
    <name type="scientific">Pseudomonas fluorescens</name>
    <dbReference type="NCBI Taxonomy" id="294"/>
    <lineage>
        <taxon>Bacteria</taxon>
        <taxon>Pseudomonadati</taxon>
        <taxon>Pseudomonadota</taxon>
        <taxon>Gammaproteobacteria</taxon>
        <taxon>Pseudomonadales</taxon>
        <taxon>Pseudomonadaceae</taxon>
        <taxon>Pseudomonas</taxon>
    </lineage>
</organism>
<evidence type="ECO:0000256" key="3">
    <source>
        <dbReference type="ARBA" id="ARBA00009587"/>
    </source>
</evidence>
<dbReference type="InterPro" id="IPR004255">
    <property type="entry name" value="O-acyltransferase_WSD1_N"/>
</dbReference>
<dbReference type="GO" id="GO:0005886">
    <property type="term" value="C:plasma membrane"/>
    <property type="evidence" value="ECO:0007669"/>
    <property type="project" value="TreeGrafter"/>
</dbReference>
<dbReference type="UniPathway" id="UPA00282"/>
<evidence type="ECO:0000256" key="7">
    <source>
        <dbReference type="ARBA" id="ARBA00023315"/>
    </source>
</evidence>
<dbReference type="InterPro" id="IPR009721">
    <property type="entry name" value="O-acyltransferase_WSD1_C"/>
</dbReference>
<feature type="region of interest" description="Disordered" evidence="9">
    <location>
        <begin position="454"/>
        <end position="487"/>
    </location>
</feature>
<dbReference type="InterPro" id="IPR023213">
    <property type="entry name" value="CAT-like_dom_sf"/>
</dbReference>
<comment type="pathway">
    <text evidence="2">Lipid metabolism.</text>
</comment>
<dbReference type="GO" id="GO:0051701">
    <property type="term" value="P:biological process involved in interaction with host"/>
    <property type="evidence" value="ECO:0007669"/>
    <property type="project" value="TreeGrafter"/>
</dbReference>
<evidence type="ECO:0000313" key="13">
    <source>
        <dbReference type="Proteomes" id="UP000337909"/>
    </source>
</evidence>
<dbReference type="EMBL" id="CABVHQ010000008">
    <property type="protein sequence ID" value="VVN82123.1"/>
    <property type="molecule type" value="Genomic_DNA"/>
</dbReference>
<accession>A0A5E7B8N7</accession>
<comment type="pathway">
    <text evidence="1">Glycerolipid metabolism; triacylglycerol biosynthesis.</text>
</comment>
<evidence type="ECO:0000259" key="11">
    <source>
        <dbReference type="Pfam" id="PF06974"/>
    </source>
</evidence>
<evidence type="ECO:0000256" key="2">
    <source>
        <dbReference type="ARBA" id="ARBA00005189"/>
    </source>
</evidence>
<dbReference type="Gene3D" id="3.30.559.10">
    <property type="entry name" value="Chloramphenicol acetyltransferase-like domain"/>
    <property type="match status" value="1"/>
</dbReference>
<dbReference type="PANTHER" id="PTHR31650">
    <property type="entry name" value="O-ACYLTRANSFERASE (WSD1-LIKE) FAMILY PROTEIN"/>
    <property type="match status" value="1"/>
</dbReference>
<dbReference type="AlphaFoldDB" id="A0A5E7B8N7"/>
<evidence type="ECO:0000256" key="6">
    <source>
        <dbReference type="ARBA" id="ARBA00022798"/>
    </source>
</evidence>
<evidence type="ECO:0000256" key="5">
    <source>
        <dbReference type="ARBA" id="ARBA00022679"/>
    </source>
</evidence>
<dbReference type="Pfam" id="PF03007">
    <property type="entry name" value="WS_DGAT_cat"/>
    <property type="match status" value="1"/>
</dbReference>
<dbReference type="Proteomes" id="UP000337909">
    <property type="component" value="Unassembled WGS sequence"/>
</dbReference>
<evidence type="ECO:0000259" key="10">
    <source>
        <dbReference type="Pfam" id="PF03007"/>
    </source>
</evidence>
<dbReference type="SUPFAM" id="SSF52777">
    <property type="entry name" value="CoA-dependent acyltransferases"/>
    <property type="match status" value="1"/>
</dbReference>
<evidence type="ECO:0000256" key="1">
    <source>
        <dbReference type="ARBA" id="ARBA00004771"/>
    </source>
</evidence>
<dbReference type="GO" id="GO:0006071">
    <property type="term" value="P:glycerol metabolic process"/>
    <property type="evidence" value="ECO:0007669"/>
    <property type="project" value="UniProtKB-KW"/>
</dbReference>
<feature type="domain" description="O-acyltransferase WSD1 C-terminal" evidence="11">
    <location>
        <begin position="305"/>
        <end position="450"/>
    </location>
</feature>
<keyword evidence="6" id="KW-0319">Glycerol metabolism</keyword>